<organism evidence="1 2">
    <name type="scientific">Brachionus plicatilis</name>
    <name type="common">Marine rotifer</name>
    <name type="synonym">Brachionus muelleri</name>
    <dbReference type="NCBI Taxonomy" id="10195"/>
    <lineage>
        <taxon>Eukaryota</taxon>
        <taxon>Metazoa</taxon>
        <taxon>Spiralia</taxon>
        <taxon>Gnathifera</taxon>
        <taxon>Rotifera</taxon>
        <taxon>Eurotatoria</taxon>
        <taxon>Monogononta</taxon>
        <taxon>Pseudotrocha</taxon>
        <taxon>Ploima</taxon>
        <taxon>Brachionidae</taxon>
        <taxon>Brachionus</taxon>
    </lineage>
</organism>
<gene>
    <name evidence="1" type="ORF">BpHYR1_030362</name>
</gene>
<protein>
    <submittedName>
        <fullName evidence="1">Uncharacterized protein</fullName>
    </submittedName>
</protein>
<evidence type="ECO:0000313" key="2">
    <source>
        <dbReference type="Proteomes" id="UP000276133"/>
    </source>
</evidence>
<accession>A0A3M7RBZ1</accession>
<name>A0A3M7RBZ1_BRAPC</name>
<comment type="caution">
    <text evidence="1">The sequence shown here is derived from an EMBL/GenBank/DDBJ whole genome shotgun (WGS) entry which is preliminary data.</text>
</comment>
<dbReference type="EMBL" id="REGN01003753">
    <property type="protein sequence ID" value="RNA20971.1"/>
    <property type="molecule type" value="Genomic_DNA"/>
</dbReference>
<dbReference type="AlphaFoldDB" id="A0A3M7RBZ1"/>
<evidence type="ECO:0000313" key="1">
    <source>
        <dbReference type="EMBL" id="RNA20971.1"/>
    </source>
</evidence>
<reference evidence="1 2" key="1">
    <citation type="journal article" date="2018" name="Sci. Rep.">
        <title>Genomic signatures of local adaptation to the degree of environmental predictability in rotifers.</title>
        <authorList>
            <person name="Franch-Gras L."/>
            <person name="Hahn C."/>
            <person name="Garcia-Roger E.M."/>
            <person name="Carmona M.J."/>
            <person name="Serra M."/>
            <person name="Gomez A."/>
        </authorList>
    </citation>
    <scope>NUCLEOTIDE SEQUENCE [LARGE SCALE GENOMIC DNA]</scope>
    <source>
        <strain evidence="1">HYR1</strain>
    </source>
</reference>
<sequence length="60" mass="6694">MVQKFHKHCSGLSVQPAQSFQTGHITLQFLDIKLARINCVQIATAKGKEPMSSECLYSNE</sequence>
<dbReference type="Proteomes" id="UP000276133">
    <property type="component" value="Unassembled WGS sequence"/>
</dbReference>
<proteinExistence type="predicted"/>
<keyword evidence="2" id="KW-1185">Reference proteome</keyword>